<dbReference type="SUPFAM" id="SSF51161">
    <property type="entry name" value="Trimeric LpxA-like enzymes"/>
    <property type="match status" value="1"/>
</dbReference>
<protein>
    <submittedName>
        <fullName evidence="4">O-acetyltransferase</fullName>
    </submittedName>
</protein>
<reference evidence="4" key="2">
    <citation type="submission" date="2020-09" db="EMBL/GenBank/DDBJ databases">
        <authorList>
            <person name="Sun Q."/>
            <person name="Zhou Y."/>
        </authorList>
    </citation>
    <scope>NUCLEOTIDE SEQUENCE</scope>
    <source>
        <strain evidence="4">CGMCC 1.12924</strain>
    </source>
</reference>
<sequence length="211" mass="23466">MIRKLIFKIIEKVLNYNRFEQKGKVKVNGLVKGLQNVKFEGGNLVANNCNFSGQIKIGKNSTLGYNSTIHGKVTIGKYCQLGPYLSIITTNHPTEYLSIYVNKQLFNGELLKLKTNKKTIIGNDVWVGQNVSVLGGVSIGNGAVIAAGSVVTKDVPKYSIVAGVPAKIIKMRFKDSTIEEIEKLSWWDMSNTELEKIKPLFFKNLNKTEIN</sequence>
<gene>
    <name evidence="4" type="ORF">GCM10011312_06000</name>
</gene>
<keyword evidence="3" id="KW-0012">Acyltransferase</keyword>
<dbReference type="CDD" id="cd03349">
    <property type="entry name" value="LbH_XAT"/>
    <property type="match status" value="1"/>
</dbReference>
<evidence type="ECO:0000256" key="3">
    <source>
        <dbReference type="ARBA" id="ARBA00023315"/>
    </source>
</evidence>
<organism evidence="4 5">
    <name type="scientific">Planktosalinus lacus</name>
    <dbReference type="NCBI Taxonomy" id="1526573"/>
    <lineage>
        <taxon>Bacteria</taxon>
        <taxon>Pseudomonadati</taxon>
        <taxon>Bacteroidota</taxon>
        <taxon>Flavobacteriia</taxon>
        <taxon>Flavobacteriales</taxon>
        <taxon>Flavobacteriaceae</taxon>
        <taxon>Planktosalinus</taxon>
    </lineage>
</organism>
<dbReference type="InterPro" id="IPR051159">
    <property type="entry name" value="Hexapeptide_acetyltransf"/>
</dbReference>
<accession>A0A8J2V7V9</accession>
<dbReference type="Gene3D" id="2.160.10.10">
    <property type="entry name" value="Hexapeptide repeat proteins"/>
    <property type="match status" value="1"/>
</dbReference>
<evidence type="ECO:0000256" key="1">
    <source>
        <dbReference type="ARBA" id="ARBA00022679"/>
    </source>
</evidence>
<dbReference type="Pfam" id="PF00132">
    <property type="entry name" value="Hexapep"/>
    <property type="match status" value="1"/>
</dbReference>
<dbReference type="AlphaFoldDB" id="A0A8J2V7V9"/>
<dbReference type="GO" id="GO:0016746">
    <property type="term" value="F:acyltransferase activity"/>
    <property type="evidence" value="ECO:0007669"/>
    <property type="project" value="UniProtKB-KW"/>
</dbReference>
<keyword evidence="1" id="KW-0808">Transferase</keyword>
<dbReference type="InterPro" id="IPR001451">
    <property type="entry name" value="Hexapep"/>
</dbReference>
<dbReference type="EMBL" id="BMGK01000002">
    <property type="protein sequence ID" value="GGD84790.1"/>
    <property type="molecule type" value="Genomic_DNA"/>
</dbReference>
<evidence type="ECO:0000313" key="5">
    <source>
        <dbReference type="Proteomes" id="UP000652231"/>
    </source>
</evidence>
<dbReference type="Proteomes" id="UP000652231">
    <property type="component" value="Unassembled WGS sequence"/>
</dbReference>
<dbReference type="PANTHER" id="PTHR23416">
    <property type="entry name" value="SIALIC ACID SYNTHASE-RELATED"/>
    <property type="match status" value="1"/>
</dbReference>
<comment type="caution">
    <text evidence="4">The sequence shown here is derived from an EMBL/GenBank/DDBJ whole genome shotgun (WGS) entry which is preliminary data.</text>
</comment>
<dbReference type="RefSeq" id="WP_308420126.1">
    <property type="nucleotide sequence ID" value="NZ_BMGK01000002.1"/>
</dbReference>
<dbReference type="InterPro" id="IPR018357">
    <property type="entry name" value="Hexapep_transf_CS"/>
</dbReference>
<reference evidence="4" key="1">
    <citation type="journal article" date="2014" name="Int. J. Syst. Evol. Microbiol.">
        <title>Complete genome sequence of Corynebacterium casei LMG S-19264T (=DSM 44701T), isolated from a smear-ripened cheese.</title>
        <authorList>
            <consortium name="US DOE Joint Genome Institute (JGI-PGF)"/>
            <person name="Walter F."/>
            <person name="Albersmeier A."/>
            <person name="Kalinowski J."/>
            <person name="Ruckert C."/>
        </authorList>
    </citation>
    <scope>NUCLEOTIDE SEQUENCE</scope>
    <source>
        <strain evidence="4">CGMCC 1.12924</strain>
    </source>
</reference>
<evidence type="ECO:0000313" key="4">
    <source>
        <dbReference type="EMBL" id="GGD84790.1"/>
    </source>
</evidence>
<dbReference type="PROSITE" id="PS00101">
    <property type="entry name" value="HEXAPEP_TRANSFERASES"/>
    <property type="match status" value="1"/>
</dbReference>
<proteinExistence type="predicted"/>
<dbReference type="Pfam" id="PF14602">
    <property type="entry name" value="Hexapep_2"/>
    <property type="match status" value="1"/>
</dbReference>
<dbReference type="InterPro" id="IPR011004">
    <property type="entry name" value="Trimer_LpxA-like_sf"/>
</dbReference>
<name>A0A8J2V7V9_9FLAO</name>
<keyword evidence="5" id="KW-1185">Reference proteome</keyword>
<evidence type="ECO:0000256" key="2">
    <source>
        <dbReference type="ARBA" id="ARBA00022737"/>
    </source>
</evidence>
<keyword evidence="2" id="KW-0677">Repeat</keyword>
<dbReference type="PANTHER" id="PTHR23416:SF78">
    <property type="entry name" value="LIPOPOLYSACCHARIDE BIOSYNTHESIS O-ACETYL TRANSFERASE WBBJ-RELATED"/>
    <property type="match status" value="1"/>
</dbReference>